<dbReference type="PANTHER" id="PTHR47506">
    <property type="entry name" value="TRANSCRIPTIONAL REGULATORY PROTEIN"/>
    <property type="match status" value="1"/>
</dbReference>
<dbReference type="InterPro" id="IPR009057">
    <property type="entry name" value="Homeodomain-like_sf"/>
</dbReference>
<keyword evidence="7" id="KW-1185">Reference proteome</keyword>
<feature type="DNA-binding region" description="H-T-H motif" evidence="4">
    <location>
        <begin position="29"/>
        <end position="48"/>
    </location>
</feature>
<dbReference type="RefSeq" id="WP_386707010.1">
    <property type="nucleotide sequence ID" value="NZ_JBHXIJ010000002.1"/>
</dbReference>
<evidence type="ECO:0000256" key="2">
    <source>
        <dbReference type="ARBA" id="ARBA00023125"/>
    </source>
</evidence>
<dbReference type="PANTHER" id="PTHR47506:SF3">
    <property type="entry name" value="HTH-TYPE TRANSCRIPTIONAL REGULATOR LMRA"/>
    <property type="match status" value="1"/>
</dbReference>
<evidence type="ECO:0000256" key="3">
    <source>
        <dbReference type="ARBA" id="ARBA00023163"/>
    </source>
</evidence>
<keyword evidence="2 4" id="KW-0238">DNA-binding</keyword>
<gene>
    <name evidence="6" type="ORF">ACFWJN_00820</name>
</gene>
<dbReference type="SUPFAM" id="SSF46689">
    <property type="entry name" value="Homeodomain-like"/>
    <property type="match status" value="1"/>
</dbReference>
<evidence type="ECO:0000313" key="6">
    <source>
        <dbReference type="EMBL" id="MFD5097525.1"/>
    </source>
</evidence>
<dbReference type="InterPro" id="IPR036271">
    <property type="entry name" value="Tet_transcr_reg_TetR-rel_C_sf"/>
</dbReference>
<evidence type="ECO:0000256" key="4">
    <source>
        <dbReference type="PROSITE-ProRule" id="PRU00335"/>
    </source>
</evidence>
<sequence length="188" mass="19778">MGQKGEETRGKLLNATQRLIEAGGYYNAGLNQVVAASGAPKGSLYFHFPDGKDQLIEEAVRQGGQEISALLTSLDQDSDKGGTADMLAALLEVLGDRLEASDWRQGCPVTTVALEMAAGNTALRRACSEVYASWEGALADRFEADGHSSPQSAATAVLALIEGALVLARAHRSRVPLDRAAQALAQLV</sequence>
<accession>A0ABW6FDS1</accession>
<proteinExistence type="predicted"/>
<dbReference type="PROSITE" id="PS50977">
    <property type="entry name" value="HTH_TETR_2"/>
    <property type="match status" value="1"/>
</dbReference>
<reference evidence="6 7" key="1">
    <citation type="submission" date="2024-09" db="EMBL/GenBank/DDBJ databases">
        <title>The Natural Products Discovery Center: Release of the First 8490 Sequenced Strains for Exploring Actinobacteria Biosynthetic Diversity.</title>
        <authorList>
            <person name="Kalkreuter E."/>
            <person name="Kautsar S.A."/>
            <person name="Yang D."/>
            <person name="Bader C.D."/>
            <person name="Teijaro C.N."/>
            <person name="Fluegel L."/>
            <person name="Davis C.M."/>
            <person name="Simpson J.R."/>
            <person name="Lauterbach L."/>
            <person name="Steele A.D."/>
            <person name="Gui C."/>
            <person name="Meng S."/>
            <person name="Li G."/>
            <person name="Viehrig K."/>
            <person name="Ye F."/>
            <person name="Su P."/>
            <person name="Kiefer A.F."/>
            <person name="Nichols A."/>
            <person name="Cepeda A.J."/>
            <person name="Yan W."/>
            <person name="Fan B."/>
            <person name="Jiang Y."/>
            <person name="Adhikari A."/>
            <person name="Zheng C.-J."/>
            <person name="Schuster L."/>
            <person name="Cowan T.M."/>
            <person name="Smanski M.J."/>
            <person name="Chevrette M.G."/>
            <person name="De Carvalho L.P.S."/>
            <person name="Shen B."/>
        </authorList>
    </citation>
    <scope>NUCLEOTIDE SEQUENCE [LARGE SCALE GENOMIC DNA]</scope>
    <source>
        <strain evidence="6 7">NPDC058348</strain>
    </source>
</reference>
<dbReference type="InterPro" id="IPR054156">
    <property type="entry name" value="YxaF_TetR_C"/>
</dbReference>
<organism evidence="6 7">
    <name type="scientific">Streptomyces albidochromogenes</name>
    <dbReference type="NCBI Taxonomy" id="329524"/>
    <lineage>
        <taxon>Bacteria</taxon>
        <taxon>Bacillati</taxon>
        <taxon>Actinomycetota</taxon>
        <taxon>Actinomycetes</taxon>
        <taxon>Kitasatosporales</taxon>
        <taxon>Streptomycetaceae</taxon>
        <taxon>Streptomyces</taxon>
    </lineage>
</organism>
<protein>
    <submittedName>
        <fullName evidence="6">TetR/AcrR family transcriptional regulator</fullName>
    </submittedName>
</protein>
<dbReference type="Pfam" id="PF21993">
    <property type="entry name" value="TetR_C_13_2"/>
    <property type="match status" value="1"/>
</dbReference>
<evidence type="ECO:0000313" key="7">
    <source>
        <dbReference type="Proteomes" id="UP001598448"/>
    </source>
</evidence>
<comment type="caution">
    <text evidence="6">The sequence shown here is derived from an EMBL/GenBank/DDBJ whole genome shotgun (WGS) entry which is preliminary data.</text>
</comment>
<keyword evidence="3" id="KW-0804">Transcription</keyword>
<dbReference type="SUPFAM" id="SSF48498">
    <property type="entry name" value="Tetracyclin repressor-like, C-terminal domain"/>
    <property type="match status" value="1"/>
</dbReference>
<dbReference type="Proteomes" id="UP001598448">
    <property type="component" value="Unassembled WGS sequence"/>
</dbReference>
<dbReference type="EMBL" id="JBHXIJ010000002">
    <property type="protein sequence ID" value="MFD5097525.1"/>
    <property type="molecule type" value="Genomic_DNA"/>
</dbReference>
<evidence type="ECO:0000256" key="1">
    <source>
        <dbReference type="ARBA" id="ARBA00023015"/>
    </source>
</evidence>
<name>A0ABW6FDS1_9ACTN</name>
<dbReference type="Gene3D" id="1.10.357.10">
    <property type="entry name" value="Tetracycline Repressor, domain 2"/>
    <property type="match status" value="1"/>
</dbReference>
<dbReference type="InterPro" id="IPR001647">
    <property type="entry name" value="HTH_TetR"/>
</dbReference>
<feature type="domain" description="HTH tetR-type" evidence="5">
    <location>
        <begin position="6"/>
        <end position="66"/>
    </location>
</feature>
<keyword evidence="1" id="KW-0805">Transcription regulation</keyword>
<evidence type="ECO:0000259" key="5">
    <source>
        <dbReference type="PROSITE" id="PS50977"/>
    </source>
</evidence>
<dbReference type="Pfam" id="PF00440">
    <property type="entry name" value="TetR_N"/>
    <property type="match status" value="1"/>
</dbReference>